<proteinExistence type="predicted"/>
<evidence type="ECO:0000256" key="2">
    <source>
        <dbReference type="ARBA" id="ARBA00022741"/>
    </source>
</evidence>
<evidence type="ECO:0000259" key="4">
    <source>
        <dbReference type="PROSITE" id="PS50893"/>
    </source>
</evidence>
<organism evidence="5 6">
    <name type="scientific">Sphingobacterium daejeonense</name>
    <dbReference type="NCBI Taxonomy" id="371142"/>
    <lineage>
        <taxon>Bacteria</taxon>
        <taxon>Pseudomonadati</taxon>
        <taxon>Bacteroidota</taxon>
        <taxon>Sphingobacteriia</taxon>
        <taxon>Sphingobacteriales</taxon>
        <taxon>Sphingobacteriaceae</taxon>
        <taxon>Sphingobacterium</taxon>
    </lineage>
</organism>
<dbReference type="PANTHER" id="PTHR19211">
    <property type="entry name" value="ATP-BINDING TRANSPORT PROTEIN-RELATED"/>
    <property type="match status" value="1"/>
</dbReference>
<protein>
    <submittedName>
        <fullName evidence="5">ATP-binding cassette domain-containing protein</fullName>
    </submittedName>
</protein>
<keyword evidence="3 5" id="KW-0067">ATP-binding</keyword>
<evidence type="ECO:0000256" key="3">
    <source>
        <dbReference type="ARBA" id="ARBA00022840"/>
    </source>
</evidence>
<dbReference type="PROSITE" id="PS50893">
    <property type="entry name" value="ABC_TRANSPORTER_2"/>
    <property type="match status" value="1"/>
</dbReference>
<dbReference type="Proteomes" id="UP001597205">
    <property type="component" value="Unassembled WGS sequence"/>
</dbReference>
<gene>
    <name evidence="5" type="ORF">ACFQ2C_05360</name>
</gene>
<dbReference type="SMART" id="SM00382">
    <property type="entry name" value="AAA"/>
    <property type="match status" value="1"/>
</dbReference>
<dbReference type="InterPro" id="IPR027417">
    <property type="entry name" value="P-loop_NTPase"/>
</dbReference>
<evidence type="ECO:0000256" key="1">
    <source>
        <dbReference type="ARBA" id="ARBA00022737"/>
    </source>
</evidence>
<dbReference type="RefSeq" id="WP_380894994.1">
    <property type="nucleotide sequence ID" value="NZ_JBHTKY010000005.1"/>
</dbReference>
<dbReference type="InterPro" id="IPR003439">
    <property type="entry name" value="ABC_transporter-like_ATP-bd"/>
</dbReference>
<dbReference type="Gene3D" id="3.40.50.300">
    <property type="entry name" value="P-loop containing nucleotide triphosphate hydrolases"/>
    <property type="match status" value="1"/>
</dbReference>
<evidence type="ECO:0000313" key="6">
    <source>
        <dbReference type="Proteomes" id="UP001597205"/>
    </source>
</evidence>
<accession>A0ABW3RJN5</accession>
<dbReference type="PANTHER" id="PTHR19211:SF14">
    <property type="entry name" value="ATP-BINDING CASSETTE SUB-FAMILY F MEMBER 1"/>
    <property type="match status" value="1"/>
</dbReference>
<dbReference type="GO" id="GO:0005524">
    <property type="term" value="F:ATP binding"/>
    <property type="evidence" value="ECO:0007669"/>
    <property type="project" value="UniProtKB-KW"/>
</dbReference>
<reference evidence="6" key="1">
    <citation type="journal article" date="2019" name="Int. J. Syst. Evol. Microbiol.">
        <title>The Global Catalogue of Microorganisms (GCM) 10K type strain sequencing project: providing services to taxonomists for standard genome sequencing and annotation.</title>
        <authorList>
            <consortium name="The Broad Institute Genomics Platform"/>
            <consortium name="The Broad Institute Genome Sequencing Center for Infectious Disease"/>
            <person name="Wu L."/>
            <person name="Ma J."/>
        </authorList>
    </citation>
    <scope>NUCLEOTIDE SEQUENCE [LARGE SCALE GENOMIC DNA]</scope>
    <source>
        <strain evidence="6">CCUG 52468</strain>
    </source>
</reference>
<dbReference type="EMBL" id="JBHTKY010000005">
    <property type="protein sequence ID" value="MFD1165031.1"/>
    <property type="molecule type" value="Genomic_DNA"/>
</dbReference>
<keyword evidence="6" id="KW-1185">Reference proteome</keyword>
<keyword evidence="2" id="KW-0547">Nucleotide-binding</keyword>
<feature type="domain" description="ABC transporter" evidence="4">
    <location>
        <begin position="3"/>
        <end position="203"/>
    </location>
</feature>
<dbReference type="InterPro" id="IPR003593">
    <property type="entry name" value="AAA+_ATPase"/>
</dbReference>
<dbReference type="InterPro" id="IPR050611">
    <property type="entry name" value="ABCF"/>
</dbReference>
<evidence type="ECO:0000313" key="5">
    <source>
        <dbReference type="EMBL" id="MFD1165031.1"/>
    </source>
</evidence>
<comment type="caution">
    <text evidence="5">The sequence shown here is derived from an EMBL/GenBank/DDBJ whole genome shotgun (WGS) entry which is preliminary data.</text>
</comment>
<keyword evidence="1" id="KW-0677">Repeat</keyword>
<dbReference type="SUPFAM" id="SSF52540">
    <property type="entry name" value="P-loop containing nucleoside triphosphate hydrolases"/>
    <property type="match status" value="1"/>
</dbReference>
<name>A0ABW3RJN5_9SPHI</name>
<dbReference type="Pfam" id="PF00005">
    <property type="entry name" value="ABC_tran"/>
    <property type="match status" value="1"/>
</dbReference>
<sequence length="206" mass="23830">MNIILQDIGRRYNREWIFRHLDYTFSFGNSYAILGPNGSGKSTLIKVLTGSLAPSEGTMRFEDRGVELGAEHVYQKISLAAPYIELIEEFTLNEMIDFHFKFKKILPSFTVEKVKDTLGFPKHTFQKEIRHFSSGMKQRVKLVLACCSECQVLFLDEPTSNLDKEGEGWYLNLLESSKSDRILIVGSNQEHEYSFCDEYLQIMDYK</sequence>